<accession>A0A370DFP3</accession>
<dbReference type="Pfam" id="PF02464">
    <property type="entry name" value="CinA"/>
    <property type="match status" value="1"/>
</dbReference>
<evidence type="ECO:0000259" key="1">
    <source>
        <dbReference type="Pfam" id="PF02464"/>
    </source>
</evidence>
<reference evidence="2 3" key="1">
    <citation type="journal article" date="2018" name="ISME J.">
        <title>Endosymbiont genomes yield clues of tubeworm success.</title>
        <authorList>
            <person name="Li Y."/>
            <person name="Liles M.R."/>
            <person name="Halanych K.M."/>
        </authorList>
    </citation>
    <scope>NUCLEOTIDE SEQUENCE [LARGE SCALE GENOMIC DNA]</scope>
    <source>
        <strain evidence="2">A1464</strain>
    </source>
</reference>
<dbReference type="AlphaFoldDB" id="A0A370DFP3"/>
<organism evidence="2 3">
    <name type="scientific">endosymbiont of Galathealinum brachiosum</name>
    <dbReference type="NCBI Taxonomy" id="2200906"/>
    <lineage>
        <taxon>Bacteria</taxon>
        <taxon>Pseudomonadati</taxon>
        <taxon>Pseudomonadota</taxon>
        <taxon>Gammaproteobacteria</taxon>
        <taxon>sulfur-oxidizing symbionts</taxon>
    </lineage>
</organism>
<comment type="caution">
    <text evidence="2">The sequence shown here is derived from an EMBL/GenBank/DDBJ whole genome shotgun (WGS) entry which is preliminary data.</text>
</comment>
<dbReference type="EMBL" id="QFXC01000008">
    <property type="protein sequence ID" value="RDH83745.1"/>
    <property type="molecule type" value="Genomic_DNA"/>
</dbReference>
<gene>
    <name evidence="2" type="ORF">DIZ80_06290</name>
</gene>
<dbReference type="Proteomes" id="UP000254266">
    <property type="component" value="Unassembled WGS sequence"/>
</dbReference>
<dbReference type="InterPro" id="IPR036653">
    <property type="entry name" value="CinA-like_C"/>
</dbReference>
<keyword evidence="3" id="KW-1185">Reference proteome</keyword>
<protein>
    <submittedName>
        <fullName evidence="2">Damage-inducible protein CinA</fullName>
    </submittedName>
</protein>
<evidence type="ECO:0000313" key="3">
    <source>
        <dbReference type="Proteomes" id="UP000254266"/>
    </source>
</evidence>
<evidence type="ECO:0000313" key="2">
    <source>
        <dbReference type="EMBL" id="RDH83745.1"/>
    </source>
</evidence>
<dbReference type="InterPro" id="IPR008136">
    <property type="entry name" value="CinA_C"/>
</dbReference>
<proteinExistence type="predicted"/>
<feature type="domain" description="CinA C-terminal" evidence="1">
    <location>
        <begin position="11"/>
        <end position="160"/>
    </location>
</feature>
<dbReference type="SUPFAM" id="SSF142433">
    <property type="entry name" value="CinA-like"/>
    <property type="match status" value="1"/>
</dbReference>
<name>A0A370DFP3_9GAMM</name>
<dbReference type="Gene3D" id="3.90.950.20">
    <property type="entry name" value="CinA-like"/>
    <property type="match status" value="1"/>
</dbReference>
<dbReference type="NCBIfam" id="TIGR00199">
    <property type="entry name" value="PncC_domain"/>
    <property type="match status" value="1"/>
</dbReference>
<sequence length="165" mass="17703">MTENEITELIVQLIPDLIGNKRMIATAESCTGGWIAKSITDFDGSSQWFDASIVTYSNKAKVELLGVKQNTLDTYGAVSQAVVKEMVLGLLDRTNANIGISISGIAGPGGGSDGKPVGTVWIAWATPGVLIESVRFQFSGDRNQVRMLAVLEAFKGIQRLLRSDN</sequence>